<proteinExistence type="inferred from homology"/>
<evidence type="ECO:0000256" key="6">
    <source>
        <dbReference type="ARBA" id="ARBA00005159"/>
    </source>
</evidence>
<gene>
    <name evidence="21" type="ORF">SAMN03080599_03193</name>
</gene>
<evidence type="ECO:0000256" key="8">
    <source>
        <dbReference type="ARBA" id="ARBA00012016"/>
    </source>
</evidence>
<organism evidence="21 22">
    <name type="scientific">Acidaminobacter hydrogenoformans DSM 2784</name>
    <dbReference type="NCBI Taxonomy" id="1120920"/>
    <lineage>
        <taxon>Bacteria</taxon>
        <taxon>Bacillati</taxon>
        <taxon>Bacillota</taxon>
        <taxon>Clostridia</taxon>
        <taxon>Peptostreptococcales</taxon>
        <taxon>Acidaminobacteraceae</taxon>
        <taxon>Acidaminobacter</taxon>
    </lineage>
</organism>
<dbReference type="GO" id="GO:0005525">
    <property type="term" value="F:GTP binding"/>
    <property type="evidence" value="ECO:0007669"/>
    <property type="project" value="UniProtKB-KW"/>
</dbReference>
<dbReference type="NCBIfam" id="NF004469">
    <property type="entry name" value="PRK05800.1"/>
    <property type="match status" value="1"/>
</dbReference>
<keyword evidence="15 20" id="KW-0342">GTP-binding</keyword>
<dbReference type="GO" id="GO:0008820">
    <property type="term" value="F:cobinamide phosphate guanylyltransferase activity"/>
    <property type="evidence" value="ECO:0007669"/>
    <property type="project" value="UniProtKB-EC"/>
</dbReference>
<dbReference type="OrthoDB" id="9799422at2"/>
<evidence type="ECO:0000256" key="7">
    <source>
        <dbReference type="ARBA" id="ARBA00007490"/>
    </source>
</evidence>
<dbReference type="Gene3D" id="3.40.50.300">
    <property type="entry name" value="P-loop containing nucleotide triphosphate hydrolases"/>
    <property type="match status" value="1"/>
</dbReference>
<evidence type="ECO:0000313" key="22">
    <source>
        <dbReference type="Proteomes" id="UP000199208"/>
    </source>
</evidence>
<evidence type="ECO:0000256" key="19">
    <source>
        <dbReference type="PIRSR" id="PIRSR006135-1"/>
    </source>
</evidence>
<evidence type="ECO:0000256" key="16">
    <source>
        <dbReference type="ARBA" id="ARBA00029570"/>
    </source>
</evidence>
<keyword evidence="12 20" id="KW-0547">Nucleotide-binding</keyword>
<feature type="active site" description="GMP-histidine intermediate" evidence="19">
    <location>
        <position position="49"/>
    </location>
</feature>
<evidence type="ECO:0000256" key="4">
    <source>
        <dbReference type="ARBA" id="ARBA00003889"/>
    </source>
</evidence>
<dbReference type="PANTHER" id="PTHR34848">
    <property type="match status" value="1"/>
</dbReference>
<comment type="function">
    <text evidence="4">Catalyzes ATP-dependent phosphorylation of adenosylcobinamide and addition of GMP to adenosylcobinamide phosphate.</text>
</comment>
<evidence type="ECO:0000256" key="5">
    <source>
        <dbReference type="ARBA" id="ARBA00004692"/>
    </source>
</evidence>
<comment type="catalytic activity">
    <reaction evidence="3">
        <text>adenosylcob(III)inamide + GTP = adenosylcob(III)inamide phosphate + GDP + H(+)</text>
        <dbReference type="Rhea" id="RHEA:15765"/>
        <dbReference type="ChEBI" id="CHEBI:2480"/>
        <dbReference type="ChEBI" id="CHEBI:15378"/>
        <dbReference type="ChEBI" id="CHEBI:37565"/>
        <dbReference type="ChEBI" id="CHEBI:58189"/>
        <dbReference type="ChEBI" id="CHEBI:58502"/>
        <dbReference type="EC" id="2.7.1.156"/>
    </reaction>
</comment>
<dbReference type="EC" id="2.7.7.62" evidence="9"/>
<comment type="catalytic activity">
    <reaction evidence="2">
        <text>adenosylcob(III)inamide phosphate + GTP + H(+) = adenosylcob(III)inamide-GDP + diphosphate</text>
        <dbReference type="Rhea" id="RHEA:22712"/>
        <dbReference type="ChEBI" id="CHEBI:15378"/>
        <dbReference type="ChEBI" id="CHEBI:33019"/>
        <dbReference type="ChEBI" id="CHEBI:37565"/>
        <dbReference type="ChEBI" id="CHEBI:58502"/>
        <dbReference type="ChEBI" id="CHEBI:60487"/>
        <dbReference type="EC" id="2.7.7.62"/>
    </reaction>
</comment>
<evidence type="ECO:0000256" key="3">
    <source>
        <dbReference type="ARBA" id="ARBA00001522"/>
    </source>
</evidence>
<comment type="catalytic activity">
    <reaction evidence="1">
        <text>adenosylcob(III)inamide + ATP = adenosylcob(III)inamide phosphate + ADP + H(+)</text>
        <dbReference type="Rhea" id="RHEA:15769"/>
        <dbReference type="ChEBI" id="CHEBI:2480"/>
        <dbReference type="ChEBI" id="CHEBI:15378"/>
        <dbReference type="ChEBI" id="CHEBI:30616"/>
        <dbReference type="ChEBI" id="CHEBI:58502"/>
        <dbReference type="ChEBI" id="CHEBI:456216"/>
        <dbReference type="EC" id="2.7.1.156"/>
    </reaction>
</comment>
<feature type="binding site" evidence="20">
    <location>
        <position position="61"/>
    </location>
    <ligand>
        <name>GTP</name>
        <dbReference type="ChEBI" id="CHEBI:37565"/>
    </ligand>
</feature>
<dbReference type="FunFam" id="3.40.50.300:FF:000632">
    <property type="entry name" value="Bifunctional adenosylcobalamin biosynthesis protein"/>
    <property type="match status" value="1"/>
</dbReference>
<evidence type="ECO:0000256" key="15">
    <source>
        <dbReference type="ARBA" id="ARBA00023134"/>
    </source>
</evidence>
<keyword evidence="21" id="KW-0548">Nucleotidyltransferase</keyword>
<dbReference type="STRING" id="1120920.SAMN03080599_03193"/>
<evidence type="ECO:0000256" key="18">
    <source>
        <dbReference type="ARBA" id="ARBA00073706"/>
    </source>
</evidence>
<evidence type="ECO:0000256" key="10">
    <source>
        <dbReference type="ARBA" id="ARBA00022573"/>
    </source>
</evidence>
<comment type="pathway">
    <text evidence="5">Cofactor biosynthesis; adenosylcobalamin biosynthesis; adenosylcobalamin from cob(II)yrinate a,c-diamide: step 6/7.</text>
</comment>
<keyword evidence="10" id="KW-0169">Cobalamin biosynthesis</keyword>
<dbReference type="PIRSF" id="PIRSF006135">
    <property type="entry name" value="CobU"/>
    <property type="match status" value="1"/>
</dbReference>
<feature type="binding site" evidence="20">
    <location>
        <position position="83"/>
    </location>
    <ligand>
        <name>GTP</name>
        <dbReference type="ChEBI" id="CHEBI:37565"/>
    </ligand>
</feature>
<feature type="binding site" evidence="20">
    <location>
        <begin position="33"/>
        <end position="35"/>
    </location>
    <ligand>
        <name>GTP</name>
        <dbReference type="ChEBI" id="CHEBI:37565"/>
    </ligand>
</feature>
<dbReference type="RefSeq" id="WP_092593256.1">
    <property type="nucleotide sequence ID" value="NZ_FMWL01000027.1"/>
</dbReference>
<evidence type="ECO:0000256" key="2">
    <source>
        <dbReference type="ARBA" id="ARBA00000711"/>
    </source>
</evidence>
<name>A0A1G5S6F1_9FIRM</name>
<evidence type="ECO:0000256" key="13">
    <source>
        <dbReference type="ARBA" id="ARBA00022777"/>
    </source>
</evidence>
<comment type="pathway">
    <text evidence="6">Cofactor biosynthesis; adenosylcobalamin biosynthesis; adenosylcobalamin from cob(II)yrinate a,c-diamide: step 5/7.</text>
</comment>
<keyword evidence="11 21" id="KW-0808">Transferase</keyword>
<evidence type="ECO:0000313" key="21">
    <source>
        <dbReference type="EMBL" id="SCZ81945.1"/>
    </source>
</evidence>
<dbReference type="EC" id="2.7.1.156" evidence="8"/>
<dbReference type="GO" id="GO:0009236">
    <property type="term" value="P:cobalamin biosynthetic process"/>
    <property type="evidence" value="ECO:0007669"/>
    <property type="project" value="UniProtKB-UniPathway"/>
</dbReference>
<dbReference type="UniPathway" id="UPA00148">
    <property type="reaction ID" value="UER00236"/>
</dbReference>
<dbReference type="PANTHER" id="PTHR34848:SF1">
    <property type="entry name" value="BIFUNCTIONAL ADENOSYLCOBALAMIN BIOSYNTHESIS PROTEIN COBU"/>
    <property type="match status" value="1"/>
</dbReference>
<dbReference type="Proteomes" id="UP000199208">
    <property type="component" value="Unassembled WGS sequence"/>
</dbReference>
<dbReference type="AlphaFoldDB" id="A0A1G5S6F1"/>
<dbReference type="GO" id="GO:0005524">
    <property type="term" value="F:ATP binding"/>
    <property type="evidence" value="ECO:0007669"/>
    <property type="project" value="UniProtKB-KW"/>
</dbReference>
<evidence type="ECO:0000256" key="12">
    <source>
        <dbReference type="ARBA" id="ARBA00022741"/>
    </source>
</evidence>
<evidence type="ECO:0000256" key="11">
    <source>
        <dbReference type="ARBA" id="ARBA00022679"/>
    </source>
</evidence>
<dbReference type="EMBL" id="FMWL01000027">
    <property type="protein sequence ID" value="SCZ81945.1"/>
    <property type="molecule type" value="Genomic_DNA"/>
</dbReference>
<keyword evidence="22" id="KW-1185">Reference proteome</keyword>
<dbReference type="CDD" id="cd00544">
    <property type="entry name" value="CobU"/>
    <property type="match status" value="1"/>
</dbReference>
<protein>
    <recommendedName>
        <fullName evidence="18">Bifunctional adenosylcobalamin biosynthesis protein CobU</fullName>
        <ecNumber evidence="8">2.7.1.156</ecNumber>
        <ecNumber evidence="9">2.7.7.62</ecNumber>
    </recommendedName>
    <alternativeName>
        <fullName evidence="16">Adenosylcobinamide kinase</fullName>
    </alternativeName>
    <alternativeName>
        <fullName evidence="17">Adenosylcobinamide-phosphate guanylyltransferase</fullName>
    </alternativeName>
</protein>
<dbReference type="InterPro" id="IPR003203">
    <property type="entry name" value="CobU/CobP"/>
</dbReference>
<evidence type="ECO:0000256" key="14">
    <source>
        <dbReference type="ARBA" id="ARBA00022840"/>
    </source>
</evidence>
<keyword evidence="13 21" id="KW-0418">Kinase</keyword>
<sequence length="185" mass="20315">MKIVLVTGGARSGKSTFGEKYIAELADRIAYIATAIPFDDEMKSRISHHRSSRPQEWTTVEKYFEIDRVIPSIAVEHDGIILDCVTIMVSNMMLEAPDVDWDQPDPARINEIQEAALEHAKAIVSAMRASGLSGVLITNEIGMGIVPENPMARAFRDIAGRVNQAIAAMADEVWLLVSGIPVKIK</sequence>
<keyword evidence="14" id="KW-0067">ATP-binding</keyword>
<evidence type="ECO:0000256" key="17">
    <source>
        <dbReference type="ARBA" id="ARBA00030571"/>
    </source>
</evidence>
<accession>A0A1G5S6F1</accession>
<dbReference type="InterPro" id="IPR027417">
    <property type="entry name" value="P-loop_NTPase"/>
</dbReference>
<dbReference type="GO" id="GO:0043752">
    <property type="term" value="F:adenosylcobinamide kinase activity"/>
    <property type="evidence" value="ECO:0007669"/>
    <property type="project" value="UniProtKB-EC"/>
</dbReference>
<dbReference type="SUPFAM" id="SSF52540">
    <property type="entry name" value="P-loop containing nucleoside triphosphate hydrolases"/>
    <property type="match status" value="1"/>
</dbReference>
<reference evidence="21 22" key="1">
    <citation type="submission" date="2016-10" db="EMBL/GenBank/DDBJ databases">
        <authorList>
            <person name="de Groot N.N."/>
        </authorList>
    </citation>
    <scope>NUCLEOTIDE SEQUENCE [LARGE SCALE GENOMIC DNA]</scope>
    <source>
        <strain evidence="21 22">DSM 2784</strain>
    </source>
</reference>
<comment type="similarity">
    <text evidence="7">Belongs to the CobU/CobP family.</text>
</comment>
<dbReference type="Pfam" id="PF02283">
    <property type="entry name" value="CobU"/>
    <property type="match status" value="1"/>
</dbReference>
<feature type="binding site" evidence="20">
    <location>
        <begin position="50"/>
        <end position="53"/>
    </location>
    <ligand>
        <name>GTP</name>
        <dbReference type="ChEBI" id="CHEBI:37565"/>
    </ligand>
</feature>
<evidence type="ECO:0000256" key="9">
    <source>
        <dbReference type="ARBA" id="ARBA00012523"/>
    </source>
</evidence>
<feature type="binding site" evidence="20">
    <location>
        <begin position="8"/>
        <end position="15"/>
    </location>
    <ligand>
        <name>GTP</name>
        <dbReference type="ChEBI" id="CHEBI:37565"/>
    </ligand>
</feature>
<evidence type="ECO:0000256" key="20">
    <source>
        <dbReference type="PIRSR" id="PIRSR006135-2"/>
    </source>
</evidence>
<evidence type="ECO:0000256" key="1">
    <source>
        <dbReference type="ARBA" id="ARBA00000312"/>
    </source>
</evidence>